<dbReference type="HOGENOM" id="CLU_629876_0_0_11"/>
<dbReference type="Proteomes" id="UP000001883">
    <property type="component" value="Chromosome"/>
</dbReference>
<reference evidence="1 2" key="2">
    <citation type="journal article" date="2010" name="J Osaka Dent Univ">
        <title>Isolation and identification of Rothia mucilaginosa from persistent apical periodontitis lesions.</title>
        <authorList>
            <person name="Yamane K."/>
            <person name="Yoshida M."/>
            <person name="Fujihira T."/>
            <person name="Baba T."/>
            <person name="Tsuji N."/>
            <person name="Hayashi H."/>
            <person name="Sugimori C."/>
            <person name="Yamanaka T."/>
            <person name="Mashimo C."/>
            <person name="Nambu T."/>
            <person name="Kawai H."/>
            <person name="Fukushima H."/>
        </authorList>
    </citation>
    <scope>NUCLEOTIDE SEQUENCE [LARGE SCALE GENOMIC DNA]</scope>
    <source>
        <strain evidence="1 2">DY-18</strain>
    </source>
</reference>
<gene>
    <name evidence="1" type="ordered locus">RMDY18_02160</name>
</gene>
<proteinExistence type="predicted"/>
<organism evidence="1 2">
    <name type="scientific">Rothia mucilaginosa (strain DY-18)</name>
    <name type="common">Stomatococcus mucilaginosus</name>
    <dbReference type="NCBI Taxonomy" id="680646"/>
    <lineage>
        <taxon>Bacteria</taxon>
        <taxon>Bacillati</taxon>
        <taxon>Actinomycetota</taxon>
        <taxon>Actinomycetes</taxon>
        <taxon>Micrococcales</taxon>
        <taxon>Micrococcaceae</taxon>
        <taxon>Rothia</taxon>
    </lineage>
</organism>
<reference evidence="2" key="1">
    <citation type="submission" date="2009-07" db="EMBL/GenBank/DDBJ databases">
        <title>Complete genome sequence of Rothia mucilaginosa DJ.</title>
        <authorList>
            <person name="Yamane K."/>
            <person name="Nambu T."/>
            <person name="Mashimo C."/>
            <person name="Sugimori C."/>
            <person name="Yamanaka T."/>
            <person name="Leung K."/>
            <person name="Fukushima H."/>
        </authorList>
    </citation>
    <scope>NUCLEOTIDE SEQUENCE [LARGE SCALE GENOMIC DNA]</scope>
    <source>
        <strain evidence="2">DY-18</strain>
    </source>
</reference>
<accession>D2NQX2</accession>
<dbReference type="AlphaFoldDB" id="D2NQX2"/>
<sequence length="435" mass="44492">MFLRVDAVEEMLKVGNFGVQHCLTHAGCDLLRGFCNLSKECIIGVAVIAQVLLKAEHGVAAQRTFQVGVGAVLGGVVRSGVRAEAVGLSFNQHGAFTGTDLLHGVAGCGEHRENVVAVHPDTFKAVACGAGGHRHAGLHLEGHGDSPAVVLHEEEHRCVIGSSEDHGLVCVTLGGGAVTEIDRHGGLLGVLGRVGCLALTGAAGAGFSLDVGVEVQAHGVADGVQGLGGEHLGVGVEVVRLHVPAVGGGAAEDGNQVAEVHTTRQRDGVLTVRGEDVVVGCVGECGADLCGFLASAGHPEGELTLALQGGCLVVESAGGVHEAVCLAQGVCVDVFDVPAVGGVFVYGAVFIHELDAFGHSRVLVVLVHLTSTRDEGLALSGPGFSLNVHLMVQGLRCSGRPVRVWVYIVTSLLFPALSRGSYADNAVYCALSFTI</sequence>
<dbReference type="KEGG" id="rmu:RMDY18_02160"/>
<evidence type="ECO:0000313" key="1">
    <source>
        <dbReference type="EMBL" id="BAI64048.1"/>
    </source>
</evidence>
<name>D2NQX2_ROTMD</name>
<dbReference type="EMBL" id="AP011540">
    <property type="protein sequence ID" value="BAI64048.1"/>
    <property type="molecule type" value="Genomic_DNA"/>
</dbReference>
<evidence type="ECO:0000313" key="2">
    <source>
        <dbReference type="Proteomes" id="UP000001883"/>
    </source>
</evidence>
<protein>
    <submittedName>
        <fullName evidence="1">Uncharacterized protein</fullName>
    </submittedName>
</protein>
<keyword evidence="2" id="KW-1185">Reference proteome</keyword>
<reference evidence="1 2" key="3">
    <citation type="journal article" date="2010" name="Sequencing">
        <title>Complete Genome Sequence of Rothia mucilaginosa DY-18: A Clinical Isolate with Dense Meshwork-Like Structures from a Persistent Apical Periodontitis Lesion.</title>
        <authorList>
            <person name="Yamane K."/>
            <person name="Nambu T."/>
            <person name="Yamanaka T."/>
            <person name="Mashimo C."/>
            <person name="Sugimori C."/>
            <person name="Leung K.-P."/>
            <person name="Fukushima H."/>
        </authorList>
    </citation>
    <scope>NUCLEOTIDE SEQUENCE [LARGE SCALE GENOMIC DNA]</scope>
    <source>
        <strain evidence="1 2">DY-18</strain>
    </source>
</reference>